<dbReference type="PANTHER" id="PTHR31659:SF9">
    <property type="entry name" value="PROTEIN: UPF0503-LIKE PROTEIN, PUTATIVE (DUF740)-RELATED"/>
    <property type="match status" value="1"/>
</dbReference>
<sequence length="611" mass="67613">MNPPAPEQPLQPPRLSATCDRHPEEHFAGSFCPLCLCERLATLDISSSPPAPSVKKPSSNNAAASAIRSIFKPAPPIRFFPELRRAKSFSASKGEGFSGVFEPQRRSCDVRGRSNLWTLFTQDDDKKADVSVPVPAAAGGAASNQDEIQVDEIVPEEEVVAVIPELAAEVAREVKTIKDHIDLDSSHNKKPPGRDLKDFAGSFWSAASVFSKKLQKWRRKQKMKKRSNGSGSATLPVEKPIGRQFRETQSEVADYGFGRRSCDTDPRFSLDIGRISLDDSRYSFDEPRASWDGYLIGKTLPRQPPMLAVAEDPPPVARIDAHIPVEEAPPHVAVANGDETLPGGSAQTRDYYSDTSSRRRKSFERSNSLRKTAASVVAEIEEMKSVSNSKVSPTNADYANGPKLVMGDRELRDLSLNSNSLREFCSDTFDASFRDAGVNKGSIKKSRRWIKAFNIWGLIHWRSANKDDEEERFSRVNGVERSYSESWQDLRGGKRNGDELGGFSRKIMRSNSSVSWRSSYSMDAAGFGSGRRIGVDMNGHGHSSSKKKKKKEFVLERNQSAKFSPNNNGDRSLFKFYLPPLSGSRRGGFGNAKPNNPHTTTTFARSGSRVF</sequence>
<dbReference type="Gramene" id="Kaladp0011s0704.1.v1.1">
    <property type="protein sequence ID" value="Kaladp0011s0704.1.v1.1.CDS.1"/>
    <property type="gene ID" value="Kaladp0011s0704.v1.1"/>
</dbReference>
<proteinExistence type="predicted"/>
<reference evidence="2" key="1">
    <citation type="submission" date="2021-01" db="UniProtKB">
        <authorList>
            <consortium name="EnsemblPlants"/>
        </authorList>
    </citation>
    <scope>IDENTIFICATION</scope>
</reference>
<dbReference type="Gramene" id="Kaladp0011s0704.2.v1.1">
    <property type="protein sequence ID" value="Kaladp0011s0704.2.v1.1.CDS.1"/>
    <property type="gene ID" value="Kaladp0011s0704.v1.1"/>
</dbReference>
<dbReference type="Pfam" id="PF05340">
    <property type="entry name" value="DUF740"/>
    <property type="match status" value="1"/>
</dbReference>
<dbReference type="EnsemblPlants" id="Kaladp0011s0704.2.v1.1">
    <property type="protein sequence ID" value="Kaladp0011s0704.2.v1.1.CDS.1"/>
    <property type="gene ID" value="Kaladp0011s0704.v1.1"/>
</dbReference>
<organism evidence="2 3">
    <name type="scientific">Kalanchoe fedtschenkoi</name>
    <name type="common">Lavender scallops</name>
    <name type="synonym">South American air plant</name>
    <dbReference type="NCBI Taxonomy" id="63787"/>
    <lineage>
        <taxon>Eukaryota</taxon>
        <taxon>Viridiplantae</taxon>
        <taxon>Streptophyta</taxon>
        <taxon>Embryophyta</taxon>
        <taxon>Tracheophyta</taxon>
        <taxon>Spermatophyta</taxon>
        <taxon>Magnoliopsida</taxon>
        <taxon>eudicotyledons</taxon>
        <taxon>Gunneridae</taxon>
        <taxon>Pentapetalae</taxon>
        <taxon>Saxifragales</taxon>
        <taxon>Crassulaceae</taxon>
        <taxon>Kalanchoe</taxon>
    </lineage>
</organism>
<dbReference type="Proteomes" id="UP000594263">
    <property type="component" value="Unplaced"/>
</dbReference>
<accession>A0A7N0RHE0</accession>
<feature type="region of interest" description="Disordered" evidence="1">
    <location>
        <begin position="336"/>
        <end position="366"/>
    </location>
</feature>
<keyword evidence="3" id="KW-1185">Reference proteome</keyword>
<protein>
    <submittedName>
        <fullName evidence="2">Uncharacterized protein</fullName>
    </submittedName>
</protein>
<dbReference type="PANTHER" id="PTHR31659">
    <property type="entry name" value="PROTEIN: UPF0503-LIKE PROTEIN, PUTATIVE (DUF740)-RELATED"/>
    <property type="match status" value="1"/>
</dbReference>
<dbReference type="GO" id="GO:0005886">
    <property type="term" value="C:plasma membrane"/>
    <property type="evidence" value="ECO:0007669"/>
    <property type="project" value="TreeGrafter"/>
</dbReference>
<dbReference type="AlphaFoldDB" id="A0A7N0RHE0"/>
<dbReference type="InterPro" id="IPR008004">
    <property type="entry name" value="OCTOPUS-like"/>
</dbReference>
<dbReference type="EnsemblPlants" id="Kaladp0011s0704.1.v1.1">
    <property type="protein sequence ID" value="Kaladp0011s0704.1.v1.1.CDS.1"/>
    <property type="gene ID" value="Kaladp0011s0704.v1.1"/>
</dbReference>
<name>A0A7N0RHE0_KALFE</name>
<feature type="compositionally biased region" description="Polar residues" evidence="1">
    <location>
        <begin position="593"/>
        <end position="605"/>
    </location>
</feature>
<evidence type="ECO:0000313" key="3">
    <source>
        <dbReference type="Proteomes" id="UP000594263"/>
    </source>
</evidence>
<dbReference type="OMA" id="RGHSTLW"/>
<evidence type="ECO:0000313" key="2">
    <source>
        <dbReference type="EnsemblPlants" id="Kaladp0011s0704.2.v1.1.CDS.1"/>
    </source>
</evidence>
<evidence type="ECO:0000256" key="1">
    <source>
        <dbReference type="SAM" id="MobiDB-lite"/>
    </source>
</evidence>
<feature type="region of interest" description="Disordered" evidence="1">
    <location>
        <begin position="585"/>
        <end position="611"/>
    </location>
</feature>